<name>A0ABU1J5N2_9BACL</name>
<sequence>METFKERYSTAFLQHFITIVQQHTTAFDAQRFFTLVHAEGWDDLAFKQRIRRISEAFTGALQLSYEGMIELLIAMAPQCRGVEYLFFPDCIELNGMEQPELSIPALAKLTPYSSSEFAVRPFIMQDTGRMLEQMRSWATDEDEHVRRLASEGFRPRLPWSFQLRMFIQDPEPTLAVLELLKQDPSLYVRKSVANHLNDIAKDHPERIAEVARSWYGQHPHTDWIVKHGCRTLLKQDHPVIMELFGYLPSEHIRVSELHVNREVVPIGEEVELSFVMHNEAATAQNVRIDYEMQFVKANGKQAPKRFRWVSRDFAPGRHVMRKRHSFKLITTRVYYPGVHHVHLYVNGVQVGEIAFEVTAAE</sequence>
<reference evidence="1 2" key="1">
    <citation type="submission" date="2023-07" db="EMBL/GenBank/DDBJ databases">
        <title>Genomic Encyclopedia of Type Strains, Phase IV (KMG-IV): sequencing the most valuable type-strain genomes for metagenomic binning, comparative biology and taxonomic classification.</title>
        <authorList>
            <person name="Goeker M."/>
        </authorList>
    </citation>
    <scope>NUCLEOTIDE SEQUENCE [LARGE SCALE GENOMIC DNA]</scope>
    <source>
        <strain evidence="1 2">DSM 22170</strain>
    </source>
</reference>
<gene>
    <name evidence="1" type="ORF">JOC58_004471</name>
</gene>
<protein>
    <submittedName>
        <fullName evidence="1">3-methyladenine DNA glycosylase AlkC</fullName>
    </submittedName>
</protein>
<evidence type="ECO:0000313" key="1">
    <source>
        <dbReference type="EMBL" id="MDR6246526.1"/>
    </source>
</evidence>
<dbReference type="InterPro" id="IPR016024">
    <property type="entry name" value="ARM-type_fold"/>
</dbReference>
<dbReference type="InterPro" id="IPR014825">
    <property type="entry name" value="DNA_alkylation"/>
</dbReference>
<keyword evidence="2" id="KW-1185">Reference proteome</keyword>
<dbReference type="Pfam" id="PF08713">
    <property type="entry name" value="DNA_alkylation"/>
    <property type="match status" value="1"/>
</dbReference>
<proteinExistence type="predicted"/>
<dbReference type="Gene3D" id="1.25.40.290">
    <property type="entry name" value="ARM repeat domains"/>
    <property type="match status" value="1"/>
</dbReference>
<dbReference type="Proteomes" id="UP001185028">
    <property type="component" value="Unassembled WGS sequence"/>
</dbReference>
<dbReference type="RefSeq" id="WP_188774410.1">
    <property type="nucleotide sequence ID" value="NZ_BMMB01000002.1"/>
</dbReference>
<accession>A0ABU1J5N2</accession>
<organism evidence="1 2">
    <name type="scientific">Paenibacillus hunanensis</name>
    <dbReference type="NCBI Taxonomy" id="539262"/>
    <lineage>
        <taxon>Bacteria</taxon>
        <taxon>Bacillati</taxon>
        <taxon>Bacillota</taxon>
        <taxon>Bacilli</taxon>
        <taxon>Bacillales</taxon>
        <taxon>Paenibacillaceae</taxon>
        <taxon>Paenibacillus</taxon>
    </lineage>
</organism>
<comment type="caution">
    <text evidence="1">The sequence shown here is derived from an EMBL/GenBank/DDBJ whole genome shotgun (WGS) entry which is preliminary data.</text>
</comment>
<dbReference type="EMBL" id="JAVDQH010000031">
    <property type="protein sequence ID" value="MDR6246526.1"/>
    <property type="molecule type" value="Genomic_DNA"/>
</dbReference>
<evidence type="ECO:0000313" key="2">
    <source>
        <dbReference type="Proteomes" id="UP001185028"/>
    </source>
</evidence>
<dbReference type="SUPFAM" id="SSF48371">
    <property type="entry name" value="ARM repeat"/>
    <property type="match status" value="1"/>
</dbReference>